<name>A0A6A4V0A4_AMPAM</name>
<dbReference type="EMBL" id="VIIS01002214">
    <property type="protein sequence ID" value="KAF0287055.1"/>
    <property type="molecule type" value="Genomic_DNA"/>
</dbReference>
<dbReference type="InterPro" id="IPR051217">
    <property type="entry name" value="Insect_Cuticle_Struc_Prot"/>
</dbReference>
<sequence length="166" mass="18535">MTPLCVFQCVLGAAVARPELLDGLEHSHEAHHEHPQPYEEPVGPPQPYQFTYQAGRYPNHVDRTHSESRGTDGVVVGTYEYLDPLKRVVKVDYTADQNGFHPNVQGPVPQAPRESAAVAAARENFFTRSAQIVADQARIGQEHARLRAIAEAERAQREAAEQQQYQ</sequence>
<dbReference type="GO" id="GO:0042302">
    <property type="term" value="F:structural constituent of cuticle"/>
    <property type="evidence" value="ECO:0007669"/>
    <property type="project" value="UniProtKB-UniRule"/>
</dbReference>
<evidence type="ECO:0000256" key="2">
    <source>
        <dbReference type="PROSITE-ProRule" id="PRU00497"/>
    </source>
</evidence>
<proteinExistence type="predicted"/>
<evidence type="ECO:0000256" key="1">
    <source>
        <dbReference type="ARBA" id="ARBA00022460"/>
    </source>
</evidence>
<organism evidence="4 5">
    <name type="scientific">Amphibalanus amphitrite</name>
    <name type="common">Striped barnacle</name>
    <name type="synonym">Balanus amphitrite</name>
    <dbReference type="NCBI Taxonomy" id="1232801"/>
    <lineage>
        <taxon>Eukaryota</taxon>
        <taxon>Metazoa</taxon>
        <taxon>Ecdysozoa</taxon>
        <taxon>Arthropoda</taxon>
        <taxon>Crustacea</taxon>
        <taxon>Multicrustacea</taxon>
        <taxon>Cirripedia</taxon>
        <taxon>Thoracica</taxon>
        <taxon>Thoracicalcarea</taxon>
        <taxon>Balanomorpha</taxon>
        <taxon>Balanoidea</taxon>
        <taxon>Balanidae</taxon>
        <taxon>Amphibalaninae</taxon>
        <taxon>Amphibalanus</taxon>
    </lineage>
</organism>
<dbReference type="OrthoDB" id="6358661at2759"/>
<keyword evidence="5" id="KW-1185">Reference proteome</keyword>
<comment type="caution">
    <text evidence="4">The sequence shown here is derived from an EMBL/GenBank/DDBJ whole genome shotgun (WGS) entry which is preliminary data.</text>
</comment>
<dbReference type="GO" id="GO:0031012">
    <property type="term" value="C:extracellular matrix"/>
    <property type="evidence" value="ECO:0007669"/>
    <property type="project" value="TreeGrafter"/>
</dbReference>
<dbReference type="Proteomes" id="UP000440578">
    <property type="component" value="Unassembled WGS sequence"/>
</dbReference>
<protein>
    <submittedName>
        <fullName evidence="4">Uncharacterized protein</fullName>
    </submittedName>
</protein>
<evidence type="ECO:0000256" key="3">
    <source>
        <dbReference type="SAM" id="MobiDB-lite"/>
    </source>
</evidence>
<dbReference type="AlphaFoldDB" id="A0A6A4V0A4"/>
<evidence type="ECO:0000313" key="4">
    <source>
        <dbReference type="EMBL" id="KAF0287055.1"/>
    </source>
</evidence>
<accession>A0A6A4V0A4</accession>
<feature type="compositionally biased region" description="Basic and acidic residues" evidence="3">
    <location>
        <begin position="27"/>
        <end position="37"/>
    </location>
</feature>
<reference evidence="4 5" key="1">
    <citation type="submission" date="2019-07" db="EMBL/GenBank/DDBJ databases">
        <title>Draft genome assembly of a fouling barnacle, Amphibalanus amphitrite (Darwin, 1854): The first reference genome for Thecostraca.</title>
        <authorList>
            <person name="Kim W."/>
        </authorList>
    </citation>
    <scope>NUCLEOTIDE SEQUENCE [LARGE SCALE GENOMIC DNA]</scope>
    <source>
        <strain evidence="4">SNU_AA5</strain>
        <tissue evidence="4">Soma without cirri and trophi</tissue>
    </source>
</reference>
<keyword evidence="1 2" id="KW-0193">Cuticle</keyword>
<gene>
    <name evidence="4" type="ORF">FJT64_014463</name>
</gene>
<dbReference type="PANTHER" id="PTHR12236:SF7">
    <property type="entry name" value="CUTICULAR PROTEIN 57A, ISOFORM A"/>
    <property type="match status" value="1"/>
</dbReference>
<dbReference type="PANTHER" id="PTHR12236">
    <property type="entry name" value="STRUCTURAL CONTITUENT OF CUTICLE"/>
    <property type="match status" value="1"/>
</dbReference>
<dbReference type="GO" id="GO:0005615">
    <property type="term" value="C:extracellular space"/>
    <property type="evidence" value="ECO:0007669"/>
    <property type="project" value="TreeGrafter"/>
</dbReference>
<dbReference type="PROSITE" id="PS51155">
    <property type="entry name" value="CHIT_BIND_RR_2"/>
    <property type="match status" value="1"/>
</dbReference>
<evidence type="ECO:0000313" key="5">
    <source>
        <dbReference type="Proteomes" id="UP000440578"/>
    </source>
</evidence>
<dbReference type="Pfam" id="PF00379">
    <property type="entry name" value="Chitin_bind_4"/>
    <property type="match status" value="1"/>
</dbReference>
<dbReference type="InterPro" id="IPR000618">
    <property type="entry name" value="Insect_cuticle"/>
</dbReference>
<feature type="region of interest" description="Disordered" evidence="3">
    <location>
        <begin position="27"/>
        <end position="46"/>
    </location>
</feature>